<sequence length="395" mass="43442">MERLASISPPNDASETENTQAEEVHNKNFSPRTLRIHLLKHGWALTTVGIVAFVFALSFSQKFLIPLIFSIFIAYTLNPLVCALERLKLPRIVATSMLIGGIMLATGMHVNLLIAEFDSILVQLPAVTHRLSVELTNGRYGQATLIEKVQDAATELERATTEAAGNKVELRRLAPTDQSVIKLREWLFLGSMSLLGFLGQATMVLFLVFFLLLSGDMFKRKLVKLAGPTLHKKKITVLILNHINTSIQRYMFMLLVTNSLVGILSWIAFKIIGVDNAGAWALTSSFLHVIPYFGTVLIAVVTGLAAFMQFNSLSTAFMVAGVSLGITTFVGVFVTTWMTGRIAKMNPAGVFIALLFWGWLWGAWGLLLGIPIIVLVKVVSEHIEGMEAITELLGN</sequence>
<feature type="transmembrane region" description="Helical" evidence="7">
    <location>
        <begin position="186"/>
        <end position="213"/>
    </location>
</feature>
<dbReference type="AlphaFoldDB" id="A0A2S9GXK1"/>
<comment type="subcellular location">
    <subcellularLocation>
        <location evidence="1">Membrane</location>
        <topology evidence="1">Multi-pass membrane protein</topology>
    </subcellularLocation>
</comment>
<feature type="compositionally biased region" description="Polar residues" evidence="6">
    <location>
        <begin position="8"/>
        <end position="26"/>
    </location>
</feature>
<evidence type="ECO:0000256" key="3">
    <source>
        <dbReference type="ARBA" id="ARBA00022692"/>
    </source>
</evidence>
<evidence type="ECO:0000256" key="7">
    <source>
        <dbReference type="SAM" id="Phobius"/>
    </source>
</evidence>
<keyword evidence="9" id="KW-1185">Reference proteome</keyword>
<keyword evidence="5 7" id="KW-0472">Membrane</keyword>
<reference evidence="8 9" key="1">
    <citation type="submission" date="2018-02" db="EMBL/GenBank/DDBJ databases">
        <title>Solimicrobium silvestre gen. nov., sp. nov., isolated from alpine forest soil.</title>
        <authorList>
            <person name="Margesin R."/>
            <person name="Albuquerque L."/>
            <person name="Zhang D.-C."/>
            <person name="Froufe H.J.C."/>
            <person name="Severino R."/>
            <person name="Roxo I."/>
            <person name="Egas C."/>
            <person name="Da Costa M.S."/>
        </authorList>
    </citation>
    <scope>NUCLEOTIDE SEQUENCE [LARGE SCALE GENOMIC DNA]</scope>
    <source>
        <strain evidence="8 9">S20-91</strain>
    </source>
</reference>
<dbReference type="GO" id="GO:0055085">
    <property type="term" value="P:transmembrane transport"/>
    <property type="evidence" value="ECO:0007669"/>
    <property type="project" value="TreeGrafter"/>
</dbReference>
<gene>
    <name evidence="8" type="ORF">S2091_2830</name>
</gene>
<protein>
    <submittedName>
        <fullName evidence="8">Putative permease</fullName>
    </submittedName>
</protein>
<feature type="transmembrane region" description="Helical" evidence="7">
    <location>
        <begin position="38"/>
        <end position="57"/>
    </location>
</feature>
<comment type="similarity">
    <text evidence="2">Belongs to the autoinducer-2 exporter (AI-2E) (TC 2.A.86) family.</text>
</comment>
<evidence type="ECO:0000256" key="1">
    <source>
        <dbReference type="ARBA" id="ARBA00004141"/>
    </source>
</evidence>
<keyword evidence="3 7" id="KW-0812">Transmembrane</keyword>
<dbReference type="OrthoDB" id="8566218at2"/>
<evidence type="ECO:0000256" key="5">
    <source>
        <dbReference type="ARBA" id="ARBA00023136"/>
    </source>
</evidence>
<evidence type="ECO:0000313" key="8">
    <source>
        <dbReference type="EMBL" id="PRC92455.1"/>
    </source>
</evidence>
<feature type="transmembrane region" description="Helical" evidence="7">
    <location>
        <begin position="350"/>
        <end position="376"/>
    </location>
</feature>
<dbReference type="Proteomes" id="UP000237839">
    <property type="component" value="Unassembled WGS sequence"/>
</dbReference>
<feature type="region of interest" description="Disordered" evidence="6">
    <location>
        <begin position="1"/>
        <end position="26"/>
    </location>
</feature>
<comment type="caution">
    <text evidence="8">The sequence shown here is derived from an EMBL/GenBank/DDBJ whole genome shotgun (WGS) entry which is preliminary data.</text>
</comment>
<evidence type="ECO:0000256" key="4">
    <source>
        <dbReference type="ARBA" id="ARBA00022989"/>
    </source>
</evidence>
<feature type="transmembrane region" description="Helical" evidence="7">
    <location>
        <begin position="96"/>
        <end position="115"/>
    </location>
</feature>
<evidence type="ECO:0000313" key="9">
    <source>
        <dbReference type="Proteomes" id="UP000237839"/>
    </source>
</evidence>
<organism evidence="8 9">
    <name type="scientific">Solimicrobium silvestre</name>
    <dbReference type="NCBI Taxonomy" id="2099400"/>
    <lineage>
        <taxon>Bacteria</taxon>
        <taxon>Pseudomonadati</taxon>
        <taxon>Pseudomonadota</taxon>
        <taxon>Betaproteobacteria</taxon>
        <taxon>Burkholderiales</taxon>
        <taxon>Oxalobacteraceae</taxon>
        <taxon>Solimicrobium</taxon>
    </lineage>
</organism>
<name>A0A2S9GXK1_9BURK</name>
<feature type="transmembrane region" description="Helical" evidence="7">
    <location>
        <begin position="315"/>
        <end position="338"/>
    </location>
</feature>
<dbReference type="PANTHER" id="PTHR21716:SF16">
    <property type="entry name" value="BLL1467 PROTEIN"/>
    <property type="match status" value="1"/>
</dbReference>
<dbReference type="Pfam" id="PF01594">
    <property type="entry name" value="AI-2E_transport"/>
    <property type="match status" value="1"/>
</dbReference>
<feature type="transmembrane region" description="Helical" evidence="7">
    <location>
        <begin position="289"/>
        <end position="308"/>
    </location>
</feature>
<dbReference type="InterPro" id="IPR002549">
    <property type="entry name" value="AI-2E-like"/>
</dbReference>
<accession>A0A2S9GXK1</accession>
<dbReference type="EMBL" id="PUGF01000013">
    <property type="protein sequence ID" value="PRC92455.1"/>
    <property type="molecule type" value="Genomic_DNA"/>
</dbReference>
<feature type="transmembrane region" description="Helical" evidence="7">
    <location>
        <begin position="250"/>
        <end position="269"/>
    </location>
</feature>
<evidence type="ECO:0000256" key="2">
    <source>
        <dbReference type="ARBA" id="ARBA00009773"/>
    </source>
</evidence>
<feature type="transmembrane region" description="Helical" evidence="7">
    <location>
        <begin position="63"/>
        <end position="84"/>
    </location>
</feature>
<proteinExistence type="inferred from homology"/>
<dbReference type="PANTHER" id="PTHR21716">
    <property type="entry name" value="TRANSMEMBRANE PROTEIN"/>
    <property type="match status" value="1"/>
</dbReference>
<evidence type="ECO:0000256" key="6">
    <source>
        <dbReference type="SAM" id="MobiDB-lite"/>
    </source>
</evidence>
<dbReference type="GO" id="GO:0016020">
    <property type="term" value="C:membrane"/>
    <property type="evidence" value="ECO:0007669"/>
    <property type="project" value="UniProtKB-SubCell"/>
</dbReference>
<keyword evidence="4 7" id="KW-1133">Transmembrane helix</keyword>